<feature type="chain" id="PRO_5039362888" evidence="1">
    <location>
        <begin position="25"/>
        <end position="144"/>
    </location>
</feature>
<sequence>MASGRGWWTKRQLYAVLAVLPALALSACSSEGVDTDGPATAQESVITSDAVDSTRIEVSETEFAINVPNSRLTPGTYTFVVENSGSVSHDLVILGPGVESQRTSRIESGGSSELTVNLEPGSYTLWCSVGNHRELGMSTEIAVS</sequence>
<keyword evidence="3" id="KW-1185">Reference proteome</keyword>
<evidence type="ECO:0000313" key="3">
    <source>
        <dbReference type="Proteomes" id="UP000295087"/>
    </source>
</evidence>
<dbReference type="EMBL" id="SNXK01000003">
    <property type="protein sequence ID" value="TDP38633.1"/>
    <property type="molecule type" value="Genomic_DNA"/>
</dbReference>
<proteinExistence type="predicted"/>
<evidence type="ECO:0000313" key="2">
    <source>
        <dbReference type="EMBL" id="TDP38633.1"/>
    </source>
</evidence>
<dbReference type="Proteomes" id="UP000295087">
    <property type="component" value="Unassembled WGS sequence"/>
</dbReference>
<dbReference type="Gene3D" id="2.60.40.420">
    <property type="entry name" value="Cupredoxins - blue copper proteins"/>
    <property type="match status" value="1"/>
</dbReference>
<name>A0A4R6PLU7_NOCIG</name>
<feature type="signal peptide" evidence="1">
    <location>
        <begin position="1"/>
        <end position="24"/>
    </location>
</feature>
<accession>A0A4R6PLU7</accession>
<keyword evidence="1" id="KW-0732">Signal</keyword>
<evidence type="ECO:0000256" key="1">
    <source>
        <dbReference type="SAM" id="SignalP"/>
    </source>
</evidence>
<comment type="caution">
    <text evidence="2">The sequence shown here is derived from an EMBL/GenBank/DDBJ whole genome shotgun (WGS) entry which is preliminary data.</text>
</comment>
<gene>
    <name evidence="2" type="ORF">DFR75_103290</name>
</gene>
<dbReference type="InterPro" id="IPR008972">
    <property type="entry name" value="Cupredoxin"/>
</dbReference>
<protein>
    <submittedName>
        <fullName evidence="2">Uncharacterized protein</fullName>
    </submittedName>
</protein>
<dbReference type="PROSITE" id="PS51257">
    <property type="entry name" value="PROKAR_LIPOPROTEIN"/>
    <property type="match status" value="1"/>
</dbReference>
<dbReference type="AlphaFoldDB" id="A0A4R6PLU7"/>
<organism evidence="2 3">
    <name type="scientific">Nocardia ignorata</name>
    <dbReference type="NCBI Taxonomy" id="145285"/>
    <lineage>
        <taxon>Bacteria</taxon>
        <taxon>Bacillati</taxon>
        <taxon>Actinomycetota</taxon>
        <taxon>Actinomycetes</taxon>
        <taxon>Mycobacteriales</taxon>
        <taxon>Nocardiaceae</taxon>
        <taxon>Nocardia</taxon>
    </lineage>
</organism>
<reference evidence="2 3" key="1">
    <citation type="submission" date="2019-03" db="EMBL/GenBank/DDBJ databases">
        <title>Genomic Encyclopedia of Type Strains, Phase IV (KMG-IV): sequencing the most valuable type-strain genomes for metagenomic binning, comparative biology and taxonomic classification.</title>
        <authorList>
            <person name="Goeker M."/>
        </authorList>
    </citation>
    <scope>NUCLEOTIDE SEQUENCE [LARGE SCALE GENOMIC DNA]</scope>
    <source>
        <strain evidence="2 3">DSM 44496</strain>
    </source>
</reference>
<dbReference type="SUPFAM" id="SSF49503">
    <property type="entry name" value="Cupredoxins"/>
    <property type="match status" value="1"/>
</dbReference>